<keyword evidence="3" id="KW-1185">Reference proteome</keyword>
<dbReference type="EMBL" id="BAABDS010000005">
    <property type="protein sequence ID" value="GAA3700767.1"/>
    <property type="molecule type" value="Genomic_DNA"/>
</dbReference>
<feature type="transmembrane region" description="Helical" evidence="1">
    <location>
        <begin position="12"/>
        <end position="31"/>
    </location>
</feature>
<gene>
    <name evidence="2" type="ORF">GCM10022421_03970</name>
</gene>
<dbReference type="Proteomes" id="UP001501479">
    <property type="component" value="Unassembled WGS sequence"/>
</dbReference>
<accession>A0ABP7DAW4</accession>
<protein>
    <submittedName>
        <fullName evidence="2">Uncharacterized protein</fullName>
    </submittedName>
</protein>
<reference evidence="3" key="1">
    <citation type="journal article" date="2019" name="Int. J. Syst. Evol. Microbiol.">
        <title>The Global Catalogue of Microorganisms (GCM) 10K type strain sequencing project: providing services to taxonomists for standard genome sequencing and annotation.</title>
        <authorList>
            <consortium name="The Broad Institute Genomics Platform"/>
            <consortium name="The Broad Institute Genome Sequencing Center for Infectious Disease"/>
            <person name="Wu L."/>
            <person name="Ma J."/>
        </authorList>
    </citation>
    <scope>NUCLEOTIDE SEQUENCE [LARGE SCALE GENOMIC DNA]</scope>
    <source>
        <strain evidence="3">JCM 17329</strain>
    </source>
</reference>
<evidence type="ECO:0000313" key="3">
    <source>
        <dbReference type="Proteomes" id="UP001501479"/>
    </source>
</evidence>
<keyword evidence="1" id="KW-0472">Membrane</keyword>
<comment type="caution">
    <text evidence="2">The sequence shown here is derived from an EMBL/GenBank/DDBJ whole genome shotgun (WGS) entry which is preliminary data.</text>
</comment>
<organism evidence="2 3">
    <name type="scientific">Oceanisphaera sediminis</name>
    <dbReference type="NCBI Taxonomy" id="981381"/>
    <lineage>
        <taxon>Bacteria</taxon>
        <taxon>Pseudomonadati</taxon>
        <taxon>Pseudomonadota</taxon>
        <taxon>Gammaproteobacteria</taxon>
        <taxon>Aeromonadales</taxon>
        <taxon>Aeromonadaceae</taxon>
        <taxon>Oceanisphaera</taxon>
    </lineage>
</organism>
<sequence length="39" mass="4632">MLSQSWTMEWFVYLNATIIVWSVLAFGYREFIHKGGRGH</sequence>
<keyword evidence="1" id="KW-0812">Transmembrane</keyword>
<keyword evidence="1" id="KW-1133">Transmembrane helix</keyword>
<evidence type="ECO:0000256" key="1">
    <source>
        <dbReference type="SAM" id="Phobius"/>
    </source>
</evidence>
<proteinExistence type="predicted"/>
<name>A0ABP7DAW4_9GAMM</name>
<evidence type="ECO:0000313" key="2">
    <source>
        <dbReference type="EMBL" id="GAA3700767.1"/>
    </source>
</evidence>